<name>A0A139JQ21_9MOLU</name>
<keyword evidence="1" id="KW-1133">Transmembrane helix</keyword>
<comment type="caution">
    <text evidence="2">The sequence shown here is derived from an EMBL/GenBank/DDBJ whole genome shotgun (WGS) entry which is preliminary data.</text>
</comment>
<dbReference type="RefSeq" id="WP_066540711.1">
    <property type="nucleotide sequence ID" value="NZ_LTBM01000020.1"/>
</dbReference>
<feature type="transmembrane region" description="Helical" evidence="1">
    <location>
        <begin position="15"/>
        <end position="39"/>
    </location>
</feature>
<dbReference type="Proteomes" id="UP000070069">
    <property type="component" value="Unassembled WGS sequence"/>
</dbReference>
<sequence>MLKNIYNFKHLLKELLIAIIFLLIFIFFCYIIFQILGLYSNFLHKKIFYRFYTRKKYQKSIQKIKNIQKIIKNLIQFEDKITLYYVLKENFWDSTLYNEKQSKQLKLLSNMILEIFYPFREKVCHNYKKSFFYINQIGKFTQILNGYNRFFQSLFKTKSFEKNIAFLDDLSLSIEILEYYLLFTIKTYFVETNNIKLKVLKKYINKKEFCIFWLKTKFIKIKDKFFLFITKNTFRKIIAFILTFISFPSVKFFNLKKIILLIF</sequence>
<proteinExistence type="predicted"/>
<keyword evidence="1" id="KW-0472">Membrane</keyword>
<gene>
    <name evidence="2" type="ORF">AXA84_0428</name>
</gene>
<evidence type="ECO:0000313" key="3">
    <source>
        <dbReference type="Proteomes" id="UP000070069"/>
    </source>
</evidence>
<reference evidence="2 3" key="1">
    <citation type="submission" date="2016-02" db="EMBL/GenBank/DDBJ databases">
        <title>A draft genome sequence of Candidatus Phytoplasma oryzae strain Mbita1, the causative agent of Napier Grass stunt disease in Kenya.</title>
        <authorList>
            <person name="Fischer A."/>
            <person name="Santa-Cruz I."/>
            <person name="Wambua L."/>
            <person name="Olds C."/>
            <person name="Midega C."/>
            <person name="Dickinson M."/>
            <person name="Kawicha P."/>
            <person name="Khan Z."/>
            <person name="Masiga D."/>
            <person name="Jores J."/>
            <person name="Bernd S."/>
        </authorList>
    </citation>
    <scope>NUCLEOTIDE SEQUENCE [LARGE SCALE GENOMIC DNA]</scope>
    <source>
        <strain evidence="2">Mbita1</strain>
    </source>
</reference>
<protein>
    <submittedName>
        <fullName evidence="2">Uncharacterized protein</fullName>
    </submittedName>
</protein>
<organism evidence="2 3">
    <name type="scientific">Candidatus Phytoplasma oryzae</name>
    <dbReference type="NCBI Taxonomy" id="203274"/>
    <lineage>
        <taxon>Bacteria</taxon>
        <taxon>Bacillati</taxon>
        <taxon>Mycoplasmatota</taxon>
        <taxon>Mollicutes</taxon>
        <taxon>Acholeplasmatales</taxon>
        <taxon>Acholeplasmataceae</taxon>
        <taxon>Candidatus Phytoplasma</taxon>
        <taxon>16SrXI (Rice yellow dwarf group)</taxon>
    </lineage>
</organism>
<keyword evidence="1" id="KW-0812">Transmembrane</keyword>
<dbReference type="AlphaFoldDB" id="A0A139JQ21"/>
<dbReference type="EMBL" id="LTBM01000020">
    <property type="protein sequence ID" value="KXT29065.1"/>
    <property type="molecule type" value="Genomic_DNA"/>
</dbReference>
<evidence type="ECO:0000256" key="1">
    <source>
        <dbReference type="SAM" id="Phobius"/>
    </source>
</evidence>
<dbReference type="PATRIC" id="fig|203274.3.peg.223"/>
<evidence type="ECO:0000313" key="2">
    <source>
        <dbReference type="EMBL" id="KXT29065.1"/>
    </source>
</evidence>
<accession>A0A139JQ21</accession>
<feature type="transmembrane region" description="Helical" evidence="1">
    <location>
        <begin position="225"/>
        <end position="247"/>
    </location>
</feature>